<dbReference type="Proteomes" id="UP000594263">
    <property type="component" value="Unplaced"/>
</dbReference>
<reference evidence="2" key="1">
    <citation type="submission" date="2021-01" db="UniProtKB">
        <authorList>
            <consortium name="EnsemblPlants"/>
        </authorList>
    </citation>
    <scope>IDENTIFICATION</scope>
</reference>
<dbReference type="InterPro" id="IPR015947">
    <property type="entry name" value="PUA-like_sf"/>
</dbReference>
<feature type="domain" description="EVE" evidence="1">
    <location>
        <begin position="42"/>
        <end position="167"/>
    </location>
</feature>
<dbReference type="GO" id="GO:0005634">
    <property type="term" value="C:nucleus"/>
    <property type="evidence" value="ECO:0007669"/>
    <property type="project" value="TreeGrafter"/>
</dbReference>
<dbReference type="InterPro" id="IPR052181">
    <property type="entry name" value="5hmC_binding"/>
</dbReference>
<dbReference type="OMA" id="EPSEWSW"/>
<evidence type="ECO:0000313" key="3">
    <source>
        <dbReference type="Proteomes" id="UP000594263"/>
    </source>
</evidence>
<dbReference type="Gramene" id="Kaladp0040s0276.1.v1.1">
    <property type="protein sequence ID" value="Kaladp0040s0276.1.v1.1.CDS.1"/>
    <property type="gene ID" value="Kaladp0040s0276.v1.1"/>
</dbReference>
<keyword evidence="3" id="KW-1185">Reference proteome</keyword>
<accession>A0A7N0TNY2</accession>
<sequence>MHIAARPLISSRAFPMFSKPPNPTRPAETLATRVMGGGAAQRWLLKTEPHEWSWSDQAANGGISNWDGVRNKQAQKNMKSMKVGDLCFFYHSGRKARCVVGVVEVVKEWYEDGGGGAVDVREVGEMRRRVGLEEMKRDEGLKGFEMFRQPRLSVVRVSEEVWVRVCEIGGGFVGDGRVDEGDLEGEVDEAGDPSS</sequence>
<protein>
    <recommendedName>
        <fullName evidence="1">EVE domain-containing protein</fullName>
    </recommendedName>
</protein>
<dbReference type="InterPro" id="IPR002740">
    <property type="entry name" value="EVE_domain"/>
</dbReference>
<name>A0A7N0TNY2_KALFE</name>
<evidence type="ECO:0000259" key="1">
    <source>
        <dbReference type="Pfam" id="PF01878"/>
    </source>
</evidence>
<organism evidence="2 3">
    <name type="scientific">Kalanchoe fedtschenkoi</name>
    <name type="common">Lavender scallops</name>
    <name type="synonym">South American air plant</name>
    <dbReference type="NCBI Taxonomy" id="63787"/>
    <lineage>
        <taxon>Eukaryota</taxon>
        <taxon>Viridiplantae</taxon>
        <taxon>Streptophyta</taxon>
        <taxon>Embryophyta</taxon>
        <taxon>Tracheophyta</taxon>
        <taxon>Spermatophyta</taxon>
        <taxon>Magnoliopsida</taxon>
        <taxon>eudicotyledons</taxon>
        <taxon>Gunneridae</taxon>
        <taxon>Pentapetalae</taxon>
        <taxon>Saxifragales</taxon>
        <taxon>Crassulaceae</taxon>
        <taxon>Kalanchoe</taxon>
    </lineage>
</organism>
<dbReference type="PANTHER" id="PTHR14087">
    <property type="entry name" value="THYMOCYTE NUCLEAR PROTEIN 1"/>
    <property type="match status" value="1"/>
</dbReference>
<dbReference type="AlphaFoldDB" id="A0A7N0TNY2"/>
<proteinExistence type="predicted"/>
<dbReference type="EnsemblPlants" id="Kaladp0040s0276.1.v1.1">
    <property type="protein sequence ID" value="Kaladp0040s0276.1.v1.1.CDS.1"/>
    <property type="gene ID" value="Kaladp0040s0276.v1.1"/>
</dbReference>
<dbReference type="SUPFAM" id="SSF88697">
    <property type="entry name" value="PUA domain-like"/>
    <property type="match status" value="1"/>
</dbReference>
<evidence type="ECO:0000313" key="2">
    <source>
        <dbReference type="EnsemblPlants" id="Kaladp0040s0276.1.v1.1.CDS.1"/>
    </source>
</evidence>
<dbReference type="Pfam" id="PF01878">
    <property type="entry name" value="EVE"/>
    <property type="match status" value="1"/>
</dbReference>
<dbReference type="PANTHER" id="PTHR14087:SF8">
    <property type="entry name" value="OS03G0676100 PROTEIN"/>
    <property type="match status" value="1"/>
</dbReference>
<dbReference type="Gene3D" id="3.10.590.10">
    <property type="entry name" value="ph1033 like domains"/>
    <property type="match status" value="1"/>
</dbReference>